<evidence type="ECO:0000313" key="2">
    <source>
        <dbReference type="Proteomes" id="UP000679848"/>
    </source>
</evidence>
<accession>A0A810QAJ8</accession>
<organism evidence="1 2">
    <name type="scientific">Pusillibacter faecalis</name>
    <dbReference type="NCBI Taxonomy" id="2714358"/>
    <lineage>
        <taxon>Bacteria</taxon>
        <taxon>Bacillati</taxon>
        <taxon>Bacillota</taxon>
        <taxon>Clostridia</taxon>
        <taxon>Eubacteriales</taxon>
        <taxon>Oscillospiraceae</taxon>
        <taxon>Pusillibacter</taxon>
    </lineage>
</organism>
<dbReference type="AlphaFoldDB" id="A0A810QAJ8"/>
<keyword evidence="2" id="KW-1185">Reference proteome</keyword>
<sequence>MREVINMTQEADYRQAYETLDSALRQAIRLLSQARLQTALRIKIDNGTLTAEDDTGLEAEIADFLREQEASGPNL</sequence>
<gene>
    <name evidence="1" type="ORF">MM59RIKEN_00350</name>
</gene>
<protein>
    <submittedName>
        <fullName evidence="1">Uncharacterized protein</fullName>
    </submittedName>
</protein>
<dbReference type="Proteomes" id="UP000679848">
    <property type="component" value="Chromosome"/>
</dbReference>
<reference evidence="1" key="1">
    <citation type="submission" date="2020-09" db="EMBL/GenBank/DDBJ databases">
        <title>New species isolated from human feces.</title>
        <authorList>
            <person name="Kitahara M."/>
            <person name="Shigeno Y."/>
            <person name="Shime M."/>
            <person name="Matsumoto Y."/>
            <person name="Nakamura S."/>
            <person name="Motooka D."/>
            <person name="Fukuoka S."/>
            <person name="Nishikawa H."/>
            <person name="Benno Y."/>
        </authorList>
    </citation>
    <scope>NUCLEOTIDE SEQUENCE</scope>
    <source>
        <strain evidence="1">MM59</strain>
    </source>
</reference>
<evidence type="ECO:0000313" key="1">
    <source>
        <dbReference type="EMBL" id="BCK82716.1"/>
    </source>
</evidence>
<name>A0A810QAJ8_9FIRM</name>
<proteinExistence type="predicted"/>
<dbReference type="KEGG" id="pfaa:MM59RIKEN_00350"/>
<dbReference type="EMBL" id="AP023420">
    <property type="protein sequence ID" value="BCK82716.1"/>
    <property type="molecule type" value="Genomic_DNA"/>
</dbReference>